<protein>
    <recommendedName>
        <fullName evidence="3">Lipoprotein transmembrane</fullName>
    </recommendedName>
</protein>
<sequence length="183" mass="19706">MSVAGAEPAGHPGLWRGAAGRCARVALAAGMAALLAACMSSPLAQRPGTDRSAVLAQLGQPLSATALPNGGERLLYSTLPAGREVYHVDLGQDGRVVRTEQVLTLRHFSALSQGGWTALDVHAFFGPPFEVQRVSSFEGAVWTYRFMDDINLRRMAHVHIDPQGIVRKVMFTDEPLPGDDRVF</sequence>
<gene>
    <name evidence="1" type="ORF">QE399_001129</name>
</gene>
<dbReference type="EMBL" id="JAVIZX010000001">
    <property type="protein sequence ID" value="MDR6213440.1"/>
    <property type="molecule type" value="Genomic_DNA"/>
</dbReference>
<keyword evidence="2" id="KW-1185">Reference proteome</keyword>
<evidence type="ECO:0000313" key="1">
    <source>
        <dbReference type="EMBL" id="MDR6213440.1"/>
    </source>
</evidence>
<name>A0ABU1I8N2_9BURK</name>
<organism evidence="1 2">
    <name type="scientific">Paracidovorax wautersii</name>
    <dbReference type="NCBI Taxonomy" id="1177982"/>
    <lineage>
        <taxon>Bacteria</taxon>
        <taxon>Pseudomonadati</taxon>
        <taxon>Pseudomonadota</taxon>
        <taxon>Betaproteobacteria</taxon>
        <taxon>Burkholderiales</taxon>
        <taxon>Comamonadaceae</taxon>
        <taxon>Paracidovorax</taxon>
    </lineage>
</organism>
<comment type="caution">
    <text evidence="1">The sequence shown here is derived from an EMBL/GenBank/DDBJ whole genome shotgun (WGS) entry which is preliminary data.</text>
</comment>
<evidence type="ECO:0008006" key="3">
    <source>
        <dbReference type="Google" id="ProtNLM"/>
    </source>
</evidence>
<dbReference type="Proteomes" id="UP001267710">
    <property type="component" value="Unassembled WGS sequence"/>
</dbReference>
<reference evidence="1 2" key="1">
    <citation type="submission" date="2023-08" db="EMBL/GenBank/DDBJ databases">
        <title>Functional and genomic diversity of the sorghum phyllosphere microbiome.</title>
        <authorList>
            <person name="Shade A."/>
        </authorList>
    </citation>
    <scope>NUCLEOTIDE SEQUENCE [LARGE SCALE GENOMIC DNA]</scope>
    <source>
        <strain evidence="1 2">SORGH_AS_0335</strain>
    </source>
</reference>
<accession>A0ABU1I8N2</accession>
<proteinExistence type="predicted"/>
<evidence type="ECO:0000313" key="2">
    <source>
        <dbReference type="Proteomes" id="UP001267710"/>
    </source>
</evidence>
<dbReference type="RefSeq" id="WP_309826943.1">
    <property type="nucleotide sequence ID" value="NZ_JAVIZX010000001.1"/>
</dbReference>